<accession>A0A7J7BUZ1</accession>
<dbReference type="Proteomes" id="UP000593562">
    <property type="component" value="Unassembled WGS sequence"/>
</dbReference>
<name>A0A7J7BUZ1_TRIWF</name>
<evidence type="ECO:0008006" key="3">
    <source>
        <dbReference type="Google" id="ProtNLM"/>
    </source>
</evidence>
<protein>
    <recommendedName>
        <fullName evidence="3">Ricin B lectin domain-containing protein</fullName>
    </recommendedName>
</protein>
<dbReference type="InterPro" id="IPR035992">
    <property type="entry name" value="Ricin_B-like_lectins"/>
</dbReference>
<dbReference type="EMBL" id="JAAARO010000023">
    <property type="protein sequence ID" value="KAF5725699.1"/>
    <property type="molecule type" value="Genomic_DNA"/>
</dbReference>
<organism evidence="1 2">
    <name type="scientific">Tripterygium wilfordii</name>
    <name type="common">Thunder God vine</name>
    <dbReference type="NCBI Taxonomy" id="458696"/>
    <lineage>
        <taxon>Eukaryota</taxon>
        <taxon>Viridiplantae</taxon>
        <taxon>Streptophyta</taxon>
        <taxon>Embryophyta</taxon>
        <taxon>Tracheophyta</taxon>
        <taxon>Spermatophyta</taxon>
        <taxon>Magnoliopsida</taxon>
        <taxon>eudicotyledons</taxon>
        <taxon>Gunneridae</taxon>
        <taxon>Pentapetalae</taxon>
        <taxon>rosids</taxon>
        <taxon>fabids</taxon>
        <taxon>Celastrales</taxon>
        <taxon>Celastraceae</taxon>
        <taxon>Tripterygium</taxon>
    </lineage>
</organism>
<dbReference type="PANTHER" id="PTHR31257">
    <property type="entry name" value="RICIN B-LIKE LECTIN EULS3"/>
    <property type="match status" value="1"/>
</dbReference>
<comment type="caution">
    <text evidence="1">The sequence shown here is derived from an EMBL/GenBank/DDBJ whole genome shotgun (WGS) entry which is preliminary data.</text>
</comment>
<keyword evidence="2" id="KW-1185">Reference proteome</keyword>
<reference evidence="1 2" key="1">
    <citation type="journal article" date="2020" name="Nat. Commun.">
        <title>Genome of Tripterygium wilfordii and identification of cytochrome P450 involved in triptolide biosynthesis.</title>
        <authorList>
            <person name="Tu L."/>
            <person name="Su P."/>
            <person name="Zhang Z."/>
            <person name="Gao L."/>
            <person name="Wang J."/>
            <person name="Hu T."/>
            <person name="Zhou J."/>
            <person name="Zhang Y."/>
            <person name="Zhao Y."/>
            <person name="Liu Y."/>
            <person name="Song Y."/>
            <person name="Tong Y."/>
            <person name="Lu Y."/>
            <person name="Yang J."/>
            <person name="Xu C."/>
            <person name="Jia M."/>
            <person name="Peters R.J."/>
            <person name="Huang L."/>
            <person name="Gao W."/>
        </authorList>
    </citation>
    <scope>NUCLEOTIDE SEQUENCE [LARGE SCALE GENOMIC DNA]</scope>
    <source>
        <strain evidence="2">cv. XIE 37</strain>
        <tissue evidence="1">Leaf</tissue>
    </source>
</reference>
<sequence length="214" mass="23718">MATTVVKTGKGIRVTVQVDVCGDQQTDSFRVFCMTNPNYSLSIRDGKVLLAPANSNDQNQHWYRNEKYGAGVKDEKGRTAFALVNKGTGQAMKHAAGDTQPVQLITFDPNVIDESLLWTNGNEWGEDCYSPIWMANNFQLNLDAETGIVKDGTPAVIYQWNGGAPNQLWKIIPHCHCYGPRPRHQKPSSSSISTKSPYQKLTRVCCSYVSVSSE</sequence>
<dbReference type="PANTHER" id="PTHR31257:SF2">
    <property type="entry name" value="RICIN B-LIKE LECTIN EULS3"/>
    <property type="match status" value="1"/>
</dbReference>
<dbReference type="InParanoid" id="A0A7J7BUZ1"/>
<dbReference type="SUPFAM" id="SSF50370">
    <property type="entry name" value="Ricin B-like lectins"/>
    <property type="match status" value="1"/>
</dbReference>
<evidence type="ECO:0000313" key="2">
    <source>
        <dbReference type="Proteomes" id="UP000593562"/>
    </source>
</evidence>
<dbReference type="InterPro" id="IPR040249">
    <property type="entry name" value="Ricin_B-like_lectin_EULS3-like"/>
</dbReference>
<dbReference type="AlphaFoldDB" id="A0A7J7BUZ1"/>
<dbReference type="Gene3D" id="2.80.10.50">
    <property type="match status" value="1"/>
</dbReference>
<gene>
    <name evidence="1" type="ORF">HS088_TW23G00426</name>
</gene>
<dbReference type="CDD" id="cd23431">
    <property type="entry name" value="beta-trefoil_Ricin_AtEULS3-like"/>
    <property type="match status" value="1"/>
</dbReference>
<proteinExistence type="predicted"/>
<evidence type="ECO:0000313" key="1">
    <source>
        <dbReference type="EMBL" id="KAF5725699.1"/>
    </source>
</evidence>